<dbReference type="Proteomes" id="UP000233469">
    <property type="component" value="Unassembled WGS sequence"/>
</dbReference>
<dbReference type="VEuPathDB" id="FungiDB:FUN_018250"/>
<reference evidence="2 3" key="2">
    <citation type="submission" date="2017-10" db="EMBL/GenBank/DDBJ databases">
        <title>Extensive intraspecific genome diversity in a model arbuscular mycorrhizal fungus.</title>
        <authorList>
            <person name="Chen E.C.H."/>
            <person name="Morin E."/>
            <person name="Baudet D."/>
            <person name="Noel J."/>
            <person name="Ndikumana S."/>
            <person name="Charron P."/>
            <person name="St-Onge C."/>
            <person name="Giorgi J."/>
            <person name="Grigoriev I.V."/>
            <person name="Roux C."/>
            <person name="Martin F.M."/>
            <person name="Corradi N."/>
        </authorList>
    </citation>
    <scope>NUCLEOTIDE SEQUENCE [LARGE SCALE GENOMIC DNA]</scope>
    <source>
        <strain evidence="2 3">C2</strain>
    </source>
</reference>
<protein>
    <recommendedName>
        <fullName evidence="4">MULE transposase domain-containing protein</fullName>
    </recommendedName>
</protein>
<evidence type="ECO:0000256" key="1">
    <source>
        <dbReference type="SAM" id="MobiDB-lite"/>
    </source>
</evidence>
<accession>A0A2N1MEN8</accession>
<dbReference type="VEuPathDB" id="FungiDB:RhiirA1_543528"/>
<reference evidence="2 3" key="1">
    <citation type="submission" date="2016-04" db="EMBL/GenBank/DDBJ databases">
        <title>Genome analyses suggest a sexual origin of heterokaryosis in a supposedly ancient asexual fungus.</title>
        <authorList>
            <person name="Ropars J."/>
            <person name="Sedzielewska K."/>
            <person name="Noel J."/>
            <person name="Charron P."/>
            <person name="Farinelli L."/>
            <person name="Marton T."/>
            <person name="Kruger M."/>
            <person name="Pelin A."/>
            <person name="Brachmann A."/>
            <person name="Corradi N."/>
        </authorList>
    </citation>
    <scope>NUCLEOTIDE SEQUENCE [LARGE SCALE GENOMIC DNA]</scope>
    <source>
        <strain evidence="2 3">C2</strain>
    </source>
</reference>
<evidence type="ECO:0000313" key="3">
    <source>
        <dbReference type="Proteomes" id="UP000233469"/>
    </source>
</evidence>
<feature type="region of interest" description="Disordered" evidence="1">
    <location>
        <begin position="366"/>
        <end position="416"/>
    </location>
</feature>
<dbReference type="VEuPathDB" id="FungiDB:RhiirFUN_013619"/>
<evidence type="ECO:0000313" key="2">
    <source>
        <dbReference type="EMBL" id="PKK60107.1"/>
    </source>
</evidence>
<dbReference type="AlphaFoldDB" id="A0A2N1MEN8"/>
<organism evidence="2 3">
    <name type="scientific">Rhizophagus irregularis</name>
    <dbReference type="NCBI Taxonomy" id="588596"/>
    <lineage>
        <taxon>Eukaryota</taxon>
        <taxon>Fungi</taxon>
        <taxon>Fungi incertae sedis</taxon>
        <taxon>Mucoromycota</taxon>
        <taxon>Glomeromycotina</taxon>
        <taxon>Glomeromycetes</taxon>
        <taxon>Glomerales</taxon>
        <taxon>Glomeraceae</taxon>
        <taxon>Rhizophagus</taxon>
    </lineage>
</organism>
<proteinExistence type="predicted"/>
<evidence type="ECO:0008006" key="4">
    <source>
        <dbReference type="Google" id="ProtNLM"/>
    </source>
</evidence>
<sequence>MCKNALVRYDTNDHMIYHDITYYSSPFEVYSSADEGIDDVNKLQNEYESVSSEEDCVLFGLKVGDVFESCDSAKKQVVYCAKNNGSEVKKFWLEKNKKEIVCQTFKCKFLGLIGNLIYVTSLCNKHSNHSLEKKNFVSNRQLSSEILEEIKFLVNIGCEASLIIHAFQKHFPEIIIHPKYVYNAICHFQNIQNKSKSDAAETFEKLMKLQREEYRFHDITINDNTSQTNKYQMYLFLTIVVDNHAYSHMVTIAVVSDETKETRNLSMDSRMFTHELFAGFLAAKKYLKCAFGQVVTSWALCHTSRSFNAGIQSTQRVEVGLPNVVRRYFKRINVIIKKFLTSRVLKMQHNQMNENLLYHANKITISEGQDEDSEDNDEDYENSEDGEDGEDEQFDDEEQSDGEEQSDDEEQDDVDI</sequence>
<gene>
    <name evidence="2" type="ORF">RhiirC2_793820</name>
</gene>
<name>A0A2N1MEN8_9GLOM</name>
<feature type="compositionally biased region" description="Acidic residues" evidence="1">
    <location>
        <begin position="368"/>
        <end position="416"/>
    </location>
</feature>
<dbReference type="EMBL" id="LLXL01002722">
    <property type="protein sequence ID" value="PKK60107.1"/>
    <property type="molecule type" value="Genomic_DNA"/>
</dbReference>
<dbReference type="VEuPathDB" id="FungiDB:FUN_024294"/>
<comment type="caution">
    <text evidence="2">The sequence shown here is derived from an EMBL/GenBank/DDBJ whole genome shotgun (WGS) entry which is preliminary data.</text>
</comment>